<organism evidence="6 7">
    <name type="scientific">Succinivibrio dextrinosolvens DSM 3072</name>
    <dbReference type="NCBI Taxonomy" id="1123324"/>
    <lineage>
        <taxon>Bacteria</taxon>
        <taxon>Pseudomonadati</taxon>
        <taxon>Pseudomonadota</taxon>
        <taxon>Gammaproteobacteria</taxon>
        <taxon>Aeromonadales</taxon>
        <taxon>Succinivibrionaceae</taxon>
        <taxon>Succinivibrio</taxon>
    </lineage>
</organism>
<keyword evidence="2 5" id="KW-0813">Transport</keyword>
<dbReference type="RefSeq" id="WP_078929291.1">
    <property type="nucleotide sequence ID" value="NZ_FUXX01000041.1"/>
</dbReference>
<evidence type="ECO:0000256" key="5">
    <source>
        <dbReference type="RuleBase" id="RU365005"/>
    </source>
</evidence>
<proteinExistence type="inferred from homology"/>
<keyword evidence="3 5" id="KW-0762">Sugar transport</keyword>
<dbReference type="Pfam" id="PF13416">
    <property type="entry name" value="SBP_bac_8"/>
    <property type="match status" value="1"/>
</dbReference>
<dbReference type="InterPro" id="IPR006059">
    <property type="entry name" value="SBP"/>
</dbReference>
<dbReference type="InterPro" id="IPR006060">
    <property type="entry name" value="Maltose/Cyclodextrin-bd"/>
</dbReference>
<dbReference type="GO" id="GO:1901982">
    <property type="term" value="F:maltose binding"/>
    <property type="evidence" value="ECO:0007669"/>
    <property type="project" value="TreeGrafter"/>
</dbReference>
<protein>
    <recommendedName>
        <fullName evidence="5">Maltodextrin-binding protein</fullName>
    </recommendedName>
</protein>
<dbReference type="GO" id="GO:0042597">
    <property type="term" value="C:periplasmic space"/>
    <property type="evidence" value="ECO:0007669"/>
    <property type="project" value="UniProtKB-SubCell"/>
</dbReference>
<evidence type="ECO:0000313" key="7">
    <source>
        <dbReference type="Proteomes" id="UP000242432"/>
    </source>
</evidence>
<dbReference type="Proteomes" id="UP000242432">
    <property type="component" value="Unassembled WGS sequence"/>
</dbReference>
<reference evidence="7" key="1">
    <citation type="submission" date="2017-02" db="EMBL/GenBank/DDBJ databases">
        <authorList>
            <person name="Varghese N."/>
            <person name="Submissions S."/>
        </authorList>
    </citation>
    <scope>NUCLEOTIDE SEQUENCE [LARGE SCALE GENOMIC DNA]</scope>
    <source>
        <strain evidence="7">DSM 3072</strain>
    </source>
</reference>
<evidence type="ECO:0000313" key="6">
    <source>
        <dbReference type="EMBL" id="SKA67290.1"/>
    </source>
</evidence>
<dbReference type="PRINTS" id="PR00181">
    <property type="entry name" value="MALTOSEBP"/>
</dbReference>
<dbReference type="AlphaFoldDB" id="A0A1T4VQQ7"/>
<name>A0A1T4VQQ7_9GAMM</name>
<dbReference type="GO" id="GO:0015144">
    <property type="term" value="F:carbohydrate transmembrane transporter activity"/>
    <property type="evidence" value="ECO:0007669"/>
    <property type="project" value="InterPro"/>
</dbReference>
<dbReference type="GO" id="GO:0042956">
    <property type="term" value="P:maltodextrin transmembrane transport"/>
    <property type="evidence" value="ECO:0007669"/>
    <property type="project" value="TreeGrafter"/>
</dbReference>
<evidence type="ECO:0000256" key="4">
    <source>
        <dbReference type="ARBA" id="ARBA00022729"/>
    </source>
</evidence>
<evidence type="ECO:0000256" key="3">
    <source>
        <dbReference type="ARBA" id="ARBA00022597"/>
    </source>
</evidence>
<dbReference type="EMBL" id="FUXX01000041">
    <property type="protein sequence ID" value="SKA67290.1"/>
    <property type="molecule type" value="Genomic_DNA"/>
</dbReference>
<keyword evidence="4 5" id="KW-0732">Signal</keyword>
<dbReference type="STRING" id="83771.SAMN02910357_00436"/>
<accession>A0A1T4VQQ7</accession>
<evidence type="ECO:0000256" key="2">
    <source>
        <dbReference type="ARBA" id="ARBA00022448"/>
    </source>
</evidence>
<dbReference type="SUPFAM" id="SSF53850">
    <property type="entry name" value="Periplasmic binding protein-like II"/>
    <property type="match status" value="1"/>
</dbReference>
<dbReference type="Gene3D" id="3.40.190.10">
    <property type="entry name" value="Periplasmic binding protein-like II"/>
    <property type="match status" value="2"/>
</dbReference>
<keyword evidence="7" id="KW-1185">Reference proteome</keyword>
<comment type="subcellular location">
    <subcellularLocation>
        <location evidence="5">Periplasm</location>
    </subcellularLocation>
</comment>
<dbReference type="GO" id="GO:0055052">
    <property type="term" value="C:ATP-binding cassette (ABC) transporter complex, substrate-binding subunit-containing"/>
    <property type="evidence" value="ECO:0007669"/>
    <property type="project" value="TreeGrafter"/>
</dbReference>
<dbReference type="PANTHER" id="PTHR30061:SF50">
    <property type="entry name" value="MALTOSE_MALTODEXTRIN-BINDING PERIPLASMIC PROTEIN"/>
    <property type="match status" value="1"/>
</dbReference>
<dbReference type="PANTHER" id="PTHR30061">
    <property type="entry name" value="MALTOSE-BINDING PERIPLASMIC PROTEIN"/>
    <property type="match status" value="1"/>
</dbReference>
<feature type="chain" id="PRO_5013429630" description="Maltodextrin-binding protein" evidence="5">
    <location>
        <begin position="23"/>
        <end position="400"/>
    </location>
</feature>
<gene>
    <name evidence="6" type="ORF">SAMN02745213_01933</name>
</gene>
<comment type="function">
    <text evidence="5">Part of the ABC transporter complex MalEFGK involved in maltose/maltodextrin import. Binds maltose and higher maltodextrins.</text>
</comment>
<keyword evidence="5" id="KW-0574">Periplasm</keyword>
<feature type="signal peptide" evidence="5">
    <location>
        <begin position="1"/>
        <end position="22"/>
    </location>
</feature>
<comment type="similarity">
    <text evidence="1 5">Belongs to the bacterial solute-binding protein 1 family.</text>
</comment>
<evidence type="ECO:0000256" key="1">
    <source>
        <dbReference type="ARBA" id="ARBA00008520"/>
    </source>
</evidence>
<dbReference type="GO" id="GO:0015768">
    <property type="term" value="P:maltose transport"/>
    <property type="evidence" value="ECO:0007669"/>
    <property type="project" value="TreeGrafter"/>
</dbReference>
<sequence length="400" mass="44810">MKNMIKTSLGLALMMMCSSSLCATLTVWEDLDKAGAIREFADQFEKKYGVKVDIKDRDSANHVYDVADLISRGEKTPDIFLLVSDRVGDAMSKGLLAPIDNMEQEHSRYIDTAAALFKVKGKYYGVPRSVEALVVYYNKDVMPIPYETLPEYIDFTQKHKAEGIYGLISKVDNFYYSYGFFGAYGSYVFKQNSEGEFDAYNIGLDNDKALKGVSVLYDFAKNHVPQSVLGAEGWDNIDDMFKSGKVGAIINGPWTLNKYASAGINYGIAPLPKLPDGTPMRPFFGVKSYAVCSKSENRKLAEEFLKFINQTDFALKRYHKIAELPPIKELLAKEEIKNDDYASAISSQVEYADPMPTIPQMAFVWEPMEEALYSIIKNGEPIEAALDLGVMKVKQKIAEN</sequence>